<evidence type="ECO:0000313" key="8">
    <source>
        <dbReference type="WBParaSite" id="TMUE_1000005080.1"/>
    </source>
</evidence>
<dbReference type="Proteomes" id="UP000046395">
    <property type="component" value="Unassembled WGS sequence"/>
</dbReference>
<evidence type="ECO:0000256" key="4">
    <source>
        <dbReference type="ARBA" id="ARBA00022490"/>
    </source>
</evidence>
<evidence type="ECO:0000259" key="6">
    <source>
        <dbReference type="Pfam" id="PF14656"/>
    </source>
</evidence>
<dbReference type="PANTHER" id="PTHR12472:SF0">
    <property type="entry name" value="RAB3 GTPASE-ACTIVATING PROTEIN NON-CATALYTIC SUBUNIT"/>
    <property type="match status" value="1"/>
</dbReference>
<dbReference type="InterPro" id="IPR029257">
    <property type="entry name" value="RAB3GAP2_C"/>
</dbReference>
<evidence type="ECO:0000256" key="2">
    <source>
        <dbReference type="ARBA" id="ARBA00008153"/>
    </source>
</evidence>
<evidence type="ECO:0000256" key="1">
    <source>
        <dbReference type="ARBA" id="ARBA00004496"/>
    </source>
</evidence>
<keyword evidence="3" id="KW-0343">GTPase activation</keyword>
<evidence type="ECO:0000259" key="5">
    <source>
        <dbReference type="Pfam" id="PF14655"/>
    </source>
</evidence>
<comment type="similarity">
    <text evidence="2">Belongs to the Rab3-GAP regulatory subunit family.</text>
</comment>
<dbReference type="InterPro" id="IPR032839">
    <property type="entry name" value="RAB3GAP_N"/>
</dbReference>
<feature type="domain" description="Rab3-GAP regulatory subunit N-terminal" evidence="5">
    <location>
        <begin position="15"/>
        <end position="123"/>
    </location>
</feature>
<dbReference type="Pfam" id="PF14655">
    <property type="entry name" value="RAB3GAP2_N"/>
    <property type="match status" value="1"/>
</dbReference>
<dbReference type="AlphaFoldDB" id="A0A5S6QDC7"/>
<dbReference type="WBParaSite" id="TMUE_1000005080.1">
    <property type="protein sequence ID" value="TMUE_1000005080.1"/>
    <property type="gene ID" value="WBGene00289012"/>
</dbReference>
<feature type="domain" description="Rab3GAP regulatory subunit C-terminal" evidence="6">
    <location>
        <begin position="549"/>
        <end position="619"/>
    </location>
</feature>
<protein>
    <submittedName>
        <fullName evidence="8">Rab3GAP regulatory subunit C-terminal domain-containing protein</fullName>
    </submittedName>
</protein>
<keyword evidence="7" id="KW-1185">Reference proteome</keyword>
<accession>A0A5S6QDC7</accession>
<dbReference type="InterPro" id="IPR026059">
    <property type="entry name" value="Rab3GAP2"/>
</dbReference>
<dbReference type="PANTHER" id="PTHR12472">
    <property type="entry name" value="RAB3-GAP REGULATORY DOMAIN"/>
    <property type="match status" value="1"/>
</dbReference>
<comment type="subcellular location">
    <subcellularLocation>
        <location evidence="1">Cytoplasm</location>
    </subcellularLocation>
</comment>
<evidence type="ECO:0000256" key="3">
    <source>
        <dbReference type="ARBA" id="ARBA00022468"/>
    </source>
</evidence>
<name>A0A5S6QDC7_TRIMR</name>
<keyword evidence="4" id="KW-0963">Cytoplasm</keyword>
<dbReference type="STRING" id="70415.A0A5S6QDC7"/>
<proteinExistence type="inferred from homology"/>
<dbReference type="GO" id="GO:0005737">
    <property type="term" value="C:cytoplasm"/>
    <property type="evidence" value="ECO:0007669"/>
    <property type="project" value="UniProtKB-SubCell"/>
</dbReference>
<organism evidence="7 8">
    <name type="scientific">Trichuris muris</name>
    <name type="common">Mouse whipworm</name>
    <dbReference type="NCBI Taxonomy" id="70415"/>
    <lineage>
        <taxon>Eukaryota</taxon>
        <taxon>Metazoa</taxon>
        <taxon>Ecdysozoa</taxon>
        <taxon>Nematoda</taxon>
        <taxon>Enoplea</taxon>
        <taxon>Dorylaimia</taxon>
        <taxon>Trichinellida</taxon>
        <taxon>Trichuridae</taxon>
        <taxon>Trichuris</taxon>
    </lineage>
</organism>
<dbReference type="GO" id="GO:0005096">
    <property type="term" value="F:GTPase activator activity"/>
    <property type="evidence" value="ECO:0007669"/>
    <property type="project" value="UniProtKB-KW"/>
</dbReference>
<reference evidence="8" key="1">
    <citation type="submission" date="2019-12" db="UniProtKB">
        <authorList>
            <consortium name="WormBaseParasite"/>
        </authorList>
    </citation>
    <scope>IDENTIFICATION</scope>
</reference>
<sequence length="926" mass="104949">MTVFFFFDVVEEDILFDDRRIGRQLIFAPGNSNLVAVSDSLGRITLWDLRQKLCIHVWKGYRDAQFGWMQVTDKKGNSSKGKQSPAVLVLAIFAPRLAVLQLWLVRRCQKIAVFKVDPHSRLLYTPPLWINKSCVGDHCSPVCLLDSSGNVFSPIVSLASCLNEDRRHSFWTPELRKHFKEQWRNELVSKEQLDGLIEMILSIHRVDDFETFMDKVFSNAKNLDCRLTCTLLESIVRRCEATAGEEEGLDLVGRRCQCMIQVVNFYAVIAALGEETHAGLVGESEFCSPLDPAVIQALNEKLSNILSLRNPDTEGTVLTLPQFLGMFTYDASGPVLKSDLSSESLASAGSFVFTPFFTRLPAHRFGRHYRTLLPLPAASWVLLLCSFWLDSVRSYSVSAEQFLCHLTGLICNQEDSEHLLDIIYKSVLSTHRIPEAVCLSEFVTAFCVSLLDSDGTVNESWETIDRRVVCWTAVCKVLRGMYVLQEFISVCKSVDQSAPRNTSEEDISLRNVLQASSDFFVEMFCRYFSLINPPASFLQTDGNEWWRPTLASLKQQFPFQFSSDSLLLNLAWQTASQWHFCFANVQLLSSVLQHLRSLSTARLRHCSSNLIWKTYCCHIARSFFCFDSEFFDKRVLEQRGRSIPFCLYQLITFCLDSLVQCDGNCAEAPQVPCEDFLYTFMCTNGKLKLAKTLLDRTNELPLANKRNVELHRQLLLTLLCACDSHSYSLGSCSALLELFPERFRGVFFKDMSVSISENEQSFAAVRQPRVSYLKALNADFVEAAPLGTIPNVELLLELCIAWDIDYDILRRQTIVLMLCNGDSQTAFQLLDVVEDHNAMADEFFQLACQFVLCRSLDGDIEISASMRSHLSSKVDRDSLKRTLSKKLTVDILERLVAYVDEVTPSDWNNGAVLNYVKKSLGNLAGR</sequence>
<dbReference type="Pfam" id="PF14656">
    <property type="entry name" value="RAB3GAP2_C"/>
    <property type="match status" value="1"/>
</dbReference>
<evidence type="ECO:0000313" key="7">
    <source>
        <dbReference type="Proteomes" id="UP000046395"/>
    </source>
</evidence>